<dbReference type="Proteomes" id="UP001059934">
    <property type="component" value="Chromosome"/>
</dbReference>
<evidence type="ECO:0008006" key="4">
    <source>
        <dbReference type="Google" id="ProtNLM"/>
    </source>
</evidence>
<organism evidence="2 3">
    <name type="scientific">SAR92 clade bacterium H455</name>
    <dbReference type="NCBI Taxonomy" id="2974818"/>
    <lineage>
        <taxon>Bacteria</taxon>
        <taxon>Pseudomonadati</taxon>
        <taxon>Pseudomonadota</taxon>
        <taxon>Gammaproteobacteria</taxon>
        <taxon>Cellvibrionales</taxon>
        <taxon>Porticoccaceae</taxon>
        <taxon>SAR92 clade</taxon>
    </lineage>
</organism>
<evidence type="ECO:0000313" key="3">
    <source>
        <dbReference type="Proteomes" id="UP001059934"/>
    </source>
</evidence>
<name>A0ABY5TRM1_9GAMM</name>
<feature type="transmembrane region" description="Helical" evidence="1">
    <location>
        <begin position="25"/>
        <end position="51"/>
    </location>
</feature>
<reference evidence="2" key="1">
    <citation type="submission" date="2022-08" db="EMBL/GenBank/DDBJ databases">
        <title>Catabolic pathway analysis in culturable SAR92 clade bacteria reveals their overlooked roles in DMSP degradation in coastal seas.</title>
        <authorList>
            <person name="He X."/>
            <person name="Zhang X."/>
            <person name="Zhang Y."/>
        </authorList>
    </citation>
    <scope>NUCLEOTIDE SEQUENCE</scope>
    <source>
        <strain evidence="2">H455</strain>
    </source>
</reference>
<keyword evidence="1" id="KW-1133">Transmembrane helix</keyword>
<evidence type="ECO:0000313" key="2">
    <source>
        <dbReference type="EMBL" id="UVW35281.1"/>
    </source>
</evidence>
<keyword evidence="1" id="KW-0812">Transmembrane</keyword>
<evidence type="ECO:0000256" key="1">
    <source>
        <dbReference type="SAM" id="Phobius"/>
    </source>
</evidence>
<dbReference type="EMBL" id="CP103416">
    <property type="protein sequence ID" value="UVW35281.1"/>
    <property type="molecule type" value="Genomic_DNA"/>
</dbReference>
<sequence length="121" mass="14171">MIINDDVSDSEFLDPSLAERKNLAFLVYILQGFGFLTGGLTWIAAMMVNYIKRDSVRGTWLETHFRWQLNTFWYGLLWWVVGLISWLLLLGWLVWGILTLWAIYRVVKGALLLNDNRSIIF</sequence>
<keyword evidence="1" id="KW-0472">Membrane</keyword>
<feature type="transmembrane region" description="Helical" evidence="1">
    <location>
        <begin position="72"/>
        <end position="104"/>
    </location>
</feature>
<gene>
    <name evidence="2" type="ORF">NYF23_01425</name>
</gene>
<proteinExistence type="predicted"/>
<accession>A0ABY5TRM1</accession>
<protein>
    <recommendedName>
        <fullName evidence="4">Transmembrane protein</fullName>
    </recommendedName>
</protein>
<keyword evidence="3" id="KW-1185">Reference proteome</keyword>